<dbReference type="RefSeq" id="WP_121096738.1">
    <property type="nucleotide sequence ID" value="NZ_UIHC01000060.1"/>
</dbReference>
<dbReference type="EMBL" id="UIHC01000060">
    <property type="protein sequence ID" value="SUZ33622.1"/>
    <property type="molecule type" value="Genomic_DNA"/>
</dbReference>
<dbReference type="AlphaFoldDB" id="A0A3B0MCT0"/>
<dbReference type="Pfam" id="PF04985">
    <property type="entry name" value="Phage_tube"/>
    <property type="match status" value="1"/>
</dbReference>
<proteinExistence type="predicted"/>
<protein>
    <recommendedName>
        <fullName evidence="3">Phage major tail tube protein</fullName>
    </recommendedName>
</protein>
<reference evidence="2" key="1">
    <citation type="submission" date="2018-08" db="EMBL/GenBank/DDBJ databases">
        <authorList>
            <person name="Rodrigo-Torres L."/>
            <person name="Arahal R. D."/>
            <person name="Lucena T."/>
        </authorList>
    </citation>
    <scope>NUCLEOTIDE SEQUENCE [LARGE SCALE GENOMIC DNA]</scope>
    <source>
        <strain evidence="2">CECT 7235</strain>
    </source>
</reference>
<name>A0A3B0MCT0_9RHOB</name>
<dbReference type="Proteomes" id="UP000272908">
    <property type="component" value="Unassembled WGS sequence"/>
</dbReference>
<keyword evidence="2" id="KW-1185">Reference proteome</keyword>
<evidence type="ECO:0008006" key="3">
    <source>
        <dbReference type="Google" id="ProtNLM"/>
    </source>
</evidence>
<accession>A0A3B0MCT0</accession>
<gene>
    <name evidence="1" type="ORF">ROE7235_03395</name>
</gene>
<evidence type="ECO:0000313" key="2">
    <source>
        <dbReference type="Proteomes" id="UP000272908"/>
    </source>
</evidence>
<evidence type="ECO:0000313" key="1">
    <source>
        <dbReference type="EMBL" id="SUZ33622.1"/>
    </source>
</evidence>
<dbReference type="InterPro" id="IPR006498">
    <property type="entry name" value="Tail_tube"/>
</dbReference>
<dbReference type="OrthoDB" id="3078668at2"/>
<dbReference type="NCBIfam" id="TIGR01611">
    <property type="entry name" value="tail_tube"/>
    <property type="match status" value="1"/>
</dbReference>
<organism evidence="1 2">
    <name type="scientific">Roseinatronobacter ekhonensis</name>
    <dbReference type="NCBI Taxonomy" id="254356"/>
    <lineage>
        <taxon>Bacteria</taxon>
        <taxon>Pseudomonadati</taxon>
        <taxon>Pseudomonadota</taxon>
        <taxon>Alphaproteobacteria</taxon>
        <taxon>Rhodobacterales</taxon>
        <taxon>Paracoccaceae</taxon>
        <taxon>Roseinatronobacter</taxon>
    </lineage>
</organism>
<sequence>MSYPKQIRNFNAFVDGISYFGRATEGKLPDLKVMTAAFRGAGMDGPVGVDMGLEAMKAELTFAEYDPALAKLIGRVNRFVLRPVHKGEDGAPADTMIYSVGGLITMHEPGAFKPGSESLLKVTIDLRTYRYEHNGEVIWDIDLEAGKRVIGGVDQLADHRRAMGL</sequence>